<name>A0AAD8X4F1_LOLMU</name>
<protein>
    <submittedName>
        <fullName evidence="1">Uncharacterized protein</fullName>
    </submittedName>
</protein>
<reference evidence="1" key="1">
    <citation type="submission" date="2023-07" db="EMBL/GenBank/DDBJ databases">
        <title>A chromosome-level genome assembly of Lolium multiflorum.</title>
        <authorList>
            <person name="Chen Y."/>
            <person name="Copetti D."/>
            <person name="Kolliker R."/>
            <person name="Studer B."/>
        </authorList>
    </citation>
    <scope>NUCLEOTIDE SEQUENCE</scope>
    <source>
        <strain evidence="1">02402/16</strain>
        <tissue evidence="1">Leaf</tissue>
    </source>
</reference>
<gene>
    <name evidence="1" type="ORF">QYE76_010509</name>
</gene>
<organism evidence="1 2">
    <name type="scientific">Lolium multiflorum</name>
    <name type="common">Italian ryegrass</name>
    <name type="synonym">Lolium perenne subsp. multiflorum</name>
    <dbReference type="NCBI Taxonomy" id="4521"/>
    <lineage>
        <taxon>Eukaryota</taxon>
        <taxon>Viridiplantae</taxon>
        <taxon>Streptophyta</taxon>
        <taxon>Embryophyta</taxon>
        <taxon>Tracheophyta</taxon>
        <taxon>Spermatophyta</taxon>
        <taxon>Magnoliopsida</taxon>
        <taxon>Liliopsida</taxon>
        <taxon>Poales</taxon>
        <taxon>Poaceae</taxon>
        <taxon>BOP clade</taxon>
        <taxon>Pooideae</taxon>
        <taxon>Poodae</taxon>
        <taxon>Poeae</taxon>
        <taxon>Poeae Chloroplast Group 2 (Poeae type)</taxon>
        <taxon>Loliodinae</taxon>
        <taxon>Loliinae</taxon>
        <taxon>Lolium</taxon>
    </lineage>
</organism>
<sequence>MMSGHIHHSPMSQTLSVGRICISKLLTRKLDGFTTLFSVKKSLFSLFLPNAVLQFIFSVPYIFKKEEGESYASPKFKQDSVACLSIKKESTQQVHALIAILKHGVPGVFCFNDQLRRGKTKEAYHLSMKMVDPGHIRDVVTISILVTQVTKHGKTTLLMVGKHTDDSGYCNASRKLLEFIAKYLDTDTVQLYLHRKLKKNNSLEKDDYYLWAELEQVMVKYWI</sequence>
<proteinExistence type="predicted"/>
<evidence type="ECO:0000313" key="1">
    <source>
        <dbReference type="EMBL" id="KAK1693812.1"/>
    </source>
</evidence>
<comment type="caution">
    <text evidence="1">The sequence shown here is derived from an EMBL/GenBank/DDBJ whole genome shotgun (WGS) entry which is preliminary data.</text>
</comment>
<evidence type="ECO:0000313" key="2">
    <source>
        <dbReference type="Proteomes" id="UP001231189"/>
    </source>
</evidence>
<dbReference type="AlphaFoldDB" id="A0AAD8X4F1"/>
<dbReference type="Proteomes" id="UP001231189">
    <property type="component" value="Unassembled WGS sequence"/>
</dbReference>
<keyword evidence="2" id="KW-1185">Reference proteome</keyword>
<dbReference type="EMBL" id="JAUUTY010000001">
    <property type="protein sequence ID" value="KAK1693812.1"/>
    <property type="molecule type" value="Genomic_DNA"/>
</dbReference>
<accession>A0AAD8X4F1</accession>